<evidence type="ECO:0000313" key="4">
    <source>
        <dbReference type="EMBL" id="MES1918619.1"/>
    </source>
</evidence>
<dbReference type="SMART" id="SM00165">
    <property type="entry name" value="UBA"/>
    <property type="match status" value="1"/>
</dbReference>
<dbReference type="PROSITE" id="PS50030">
    <property type="entry name" value="UBA"/>
    <property type="match status" value="1"/>
</dbReference>
<sequence length="198" mass="22212">MRISVKTLQNKKLVIDINETDKVADIKKTLEKEHDIGGTARQTLIYKGSILKNDQIFLKDFKAKENDFIIVMVSKNKGGRKIESKTNSFTKFQIKIEPETKQTQTPPKHESDQKNILNQNSPQQYDNSSPPPQNSNSLPNNANINTRSINPQTESNSSAQNPLEQLVNLGFERERAAAALRSTGNNLMSAVESLFSQV</sequence>
<feature type="compositionally biased region" description="Low complexity" evidence="1">
    <location>
        <begin position="118"/>
        <end position="145"/>
    </location>
</feature>
<accession>A0ABV2AG06</accession>
<comment type="caution">
    <text evidence="4">The sequence shown here is derived from an EMBL/GenBank/DDBJ whole genome shotgun (WGS) entry which is preliminary data.</text>
</comment>
<dbReference type="CDD" id="cd01805">
    <property type="entry name" value="Ubl_Rad23"/>
    <property type="match status" value="1"/>
</dbReference>
<dbReference type="InterPro" id="IPR015940">
    <property type="entry name" value="UBA"/>
</dbReference>
<feature type="region of interest" description="Disordered" evidence="1">
    <location>
        <begin position="95"/>
        <end position="161"/>
    </location>
</feature>
<dbReference type="InterPro" id="IPR009060">
    <property type="entry name" value="UBA-like_sf"/>
</dbReference>
<evidence type="ECO:0000259" key="3">
    <source>
        <dbReference type="PROSITE" id="PS50053"/>
    </source>
</evidence>
<proteinExistence type="predicted"/>
<dbReference type="EMBL" id="JBDODL010000095">
    <property type="protein sequence ID" value="MES1918619.1"/>
    <property type="molecule type" value="Genomic_DNA"/>
</dbReference>
<dbReference type="Gene3D" id="3.10.20.90">
    <property type="entry name" value="Phosphatidylinositol 3-kinase Catalytic Subunit, Chain A, domain 1"/>
    <property type="match status" value="1"/>
</dbReference>
<evidence type="ECO:0000313" key="5">
    <source>
        <dbReference type="Proteomes" id="UP001439008"/>
    </source>
</evidence>
<dbReference type="Proteomes" id="UP001439008">
    <property type="component" value="Unassembled WGS sequence"/>
</dbReference>
<keyword evidence="5" id="KW-1185">Reference proteome</keyword>
<dbReference type="PANTHER" id="PTHR10621:SF0">
    <property type="entry name" value="UV EXCISION REPAIR PROTEIN RAD23"/>
    <property type="match status" value="1"/>
</dbReference>
<name>A0ABV2AG06_9EUKA</name>
<dbReference type="PANTHER" id="PTHR10621">
    <property type="entry name" value="UV EXCISION REPAIR PROTEIN RAD23"/>
    <property type="match status" value="1"/>
</dbReference>
<dbReference type="SUPFAM" id="SSF54236">
    <property type="entry name" value="Ubiquitin-like"/>
    <property type="match status" value="1"/>
</dbReference>
<reference evidence="4 5" key="1">
    <citation type="journal article" date="2024" name="BMC Biol.">
        <title>Comparative genomics of Ascetosporea gives new insight into the evolutionary basis for animal parasitism in Rhizaria.</title>
        <authorList>
            <person name="Hiltunen Thoren M."/>
            <person name="Onut-Brannstrom I."/>
            <person name="Alfjorden A."/>
            <person name="Peckova H."/>
            <person name="Swords F."/>
            <person name="Hooper C."/>
            <person name="Holzer A.S."/>
            <person name="Bass D."/>
            <person name="Burki F."/>
        </authorList>
    </citation>
    <scope>NUCLEOTIDE SEQUENCE [LARGE SCALE GENOMIC DNA]</scope>
    <source>
        <strain evidence="4">20-A016</strain>
    </source>
</reference>
<evidence type="ECO:0000256" key="1">
    <source>
        <dbReference type="SAM" id="MobiDB-lite"/>
    </source>
</evidence>
<organism evidence="4 5">
    <name type="scientific">Bonamia ostreae</name>
    <dbReference type="NCBI Taxonomy" id="126728"/>
    <lineage>
        <taxon>Eukaryota</taxon>
        <taxon>Sar</taxon>
        <taxon>Rhizaria</taxon>
        <taxon>Endomyxa</taxon>
        <taxon>Ascetosporea</taxon>
        <taxon>Haplosporida</taxon>
        <taxon>Bonamia</taxon>
    </lineage>
</organism>
<dbReference type="Gene3D" id="1.10.8.10">
    <property type="entry name" value="DNA helicase RuvA subunit, C-terminal domain"/>
    <property type="match status" value="1"/>
</dbReference>
<dbReference type="CDD" id="cd14270">
    <property type="entry name" value="UBA"/>
    <property type="match status" value="1"/>
</dbReference>
<evidence type="ECO:0000259" key="2">
    <source>
        <dbReference type="PROSITE" id="PS50030"/>
    </source>
</evidence>
<dbReference type="SUPFAM" id="SSF46934">
    <property type="entry name" value="UBA-like"/>
    <property type="match status" value="1"/>
</dbReference>
<dbReference type="InterPro" id="IPR000626">
    <property type="entry name" value="Ubiquitin-like_dom"/>
</dbReference>
<dbReference type="InterPro" id="IPR029071">
    <property type="entry name" value="Ubiquitin-like_domsf"/>
</dbReference>
<feature type="domain" description="UBA" evidence="2">
    <location>
        <begin position="154"/>
        <end position="197"/>
    </location>
</feature>
<dbReference type="SMART" id="SM00213">
    <property type="entry name" value="UBQ"/>
    <property type="match status" value="1"/>
</dbReference>
<gene>
    <name evidence="4" type="ORF">MHBO_000562</name>
</gene>
<feature type="domain" description="Ubiquitin-like" evidence="3">
    <location>
        <begin position="1"/>
        <end position="78"/>
    </location>
</feature>
<dbReference type="Pfam" id="PF00627">
    <property type="entry name" value="UBA"/>
    <property type="match status" value="1"/>
</dbReference>
<evidence type="ECO:0008006" key="6">
    <source>
        <dbReference type="Google" id="ProtNLM"/>
    </source>
</evidence>
<dbReference type="PROSITE" id="PS50053">
    <property type="entry name" value="UBIQUITIN_2"/>
    <property type="match status" value="1"/>
</dbReference>
<dbReference type="Pfam" id="PF00240">
    <property type="entry name" value="ubiquitin"/>
    <property type="match status" value="1"/>
</dbReference>
<feature type="compositionally biased region" description="Polar residues" evidence="1">
    <location>
        <begin position="146"/>
        <end position="161"/>
    </location>
</feature>
<protein>
    <recommendedName>
        <fullName evidence="6">Ubiquitin-like protein</fullName>
    </recommendedName>
</protein>